<comment type="caution">
    <text evidence="1">The sequence shown here is derived from an EMBL/GenBank/DDBJ whole genome shotgun (WGS) entry which is preliminary data.</text>
</comment>
<keyword evidence="2" id="KW-1185">Reference proteome</keyword>
<evidence type="ECO:0000313" key="1">
    <source>
        <dbReference type="EMBL" id="GJU01578.1"/>
    </source>
</evidence>
<accession>A0ABQ5IQT1</accession>
<evidence type="ECO:0000313" key="2">
    <source>
        <dbReference type="Proteomes" id="UP001151760"/>
    </source>
</evidence>
<proteinExistence type="predicted"/>
<dbReference type="Proteomes" id="UP001151760">
    <property type="component" value="Unassembled WGS sequence"/>
</dbReference>
<sequence length="127" mass="14202">MQQQTVFSITVAWPAIILGPANPTDASATSETVSNATFDAGDAATLDYGVKLFNSNRERINKRMLSQLEKQAKEQIKVMRQVIAYGRRESTTKYERAVEACFSWWEKEKRLQDASAKGDEISSPSLP</sequence>
<protein>
    <submittedName>
        <fullName evidence="1">Uncharacterized protein</fullName>
    </submittedName>
</protein>
<reference evidence="1" key="2">
    <citation type="submission" date="2022-01" db="EMBL/GenBank/DDBJ databases">
        <authorList>
            <person name="Yamashiro T."/>
            <person name="Shiraishi A."/>
            <person name="Satake H."/>
            <person name="Nakayama K."/>
        </authorList>
    </citation>
    <scope>NUCLEOTIDE SEQUENCE</scope>
</reference>
<dbReference type="EMBL" id="BQNB010020977">
    <property type="protein sequence ID" value="GJU01578.1"/>
    <property type="molecule type" value="Genomic_DNA"/>
</dbReference>
<gene>
    <name evidence="1" type="ORF">Tco_1111916</name>
</gene>
<reference evidence="1" key="1">
    <citation type="journal article" date="2022" name="Int. J. Mol. Sci.">
        <title>Draft Genome of Tanacetum Coccineum: Genomic Comparison of Closely Related Tanacetum-Family Plants.</title>
        <authorList>
            <person name="Yamashiro T."/>
            <person name="Shiraishi A."/>
            <person name="Nakayama K."/>
            <person name="Satake H."/>
        </authorList>
    </citation>
    <scope>NUCLEOTIDE SEQUENCE</scope>
</reference>
<name>A0ABQ5IQT1_9ASTR</name>
<organism evidence="1 2">
    <name type="scientific">Tanacetum coccineum</name>
    <dbReference type="NCBI Taxonomy" id="301880"/>
    <lineage>
        <taxon>Eukaryota</taxon>
        <taxon>Viridiplantae</taxon>
        <taxon>Streptophyta</taxon>
        <taxon>Embryophyta</taxon>
        <taxon>Tracheophyta</taxon>
        <taxon>Spermatophyta</taxon>
        <taxon>Magnoliopsida</taxon>
        <taxon>eudicotyledons</taxon>
        <taxon>Gunneridae</taxon>
        <taxon>Pentapetalae</taxon>
        <taxon>asterids</taxon>
        <taxon>campanulids</taxon>
        <taxon>Asterales</taxon>
        <taxon>Asteraceae</taxon>
        <taxon>Asteroideae</taxon>
        <taxon>Anthemideae</taxon>
        <taxon>Anthemidinae</taxon>
        <taxon>Tanacetum</taxon>
    </lineage>
</organism>